<keyword evidence="9" id="KW-0325">Glycoprotein</keyword>
<evidence type="ECO:0000256" key="5">
    <source>
        <dbReference type="ARBA" id="ARBA00022737"/>
    </source>
</evidence>
<accession>A0A0S4IUK8</accession>
<keyword evidence="11" id="KW-1185">Reference proteome</keyword>
<dbReference type="EMBL" id="CYKH01000303">
    <property type="protein sequence ID" value="CUF33810.1"/>
    <property type="molecule type" value="Genomic_DNA"/>
</dbReference>
<comment type="subcellular location">
    <subcellularLocation>
        <location evidence="1">Membrane</location>
        <topology evidence="1">Single-pass membrane protein</topology>
    </subcellularLocation>
</comment>
<dbReference type="Pfam" id="PF00560">
    <property type="entry name" value="LRR_1"/>
    <property type="match status" value="1"/>
</dbReference>
<protein>
    <submittedName>
        <fullName evidence="10">GP46-like surface antigen, putative</fullName>
    </submittedName>
</protein>
<evidence type="ECO:0000256" key="9">
    <source>
        <dbReference type="ARBA" id="ARBA00023180"/>
    </source>
</evidence>
<dbReference type="VEuPathDB" id="TriTrypDB:BSAL_61515"/>
<dbReference type="GO" id="GO:0016020">
    <property type="term" value="C:membrane"/>
    <property type="evidence" value="ECO:0007669"/>
    <property type="project" value="UniProtKB-SubCell"/>
</dbReference>
<dbReference type="OrthoDB" id="263543at2759"/>
<proteinExistence type="predicted"/>
<sequence length="254" mass="28258">MSTLMSIYLASSAPCTPGCEARRPLLVELNGATNGRNWHRPWNISATSVCDFGRGITCTNDDIDELYLYDNNLDGTLPESLASLTALQKFGMPYNNLRGTIPKVWKSLAKLNLFDFMSNALVGPLPDDFGAGWPLMNSFSITNNFINGTLPESYAQLPLEIILSKGLCQRCTGVRGKSQFFTFSCIQTDSRERCPKSLACGGRSRCLGARGMVFLERCPHRMPHGVPYKMLAYRIILLLVHYRQNTNLGRDLCS</sequence>
<dbReference type="PANTHER" id="PTHR27000">
    <property type="entry name" value="LEUCINE-RICH REPEAT RECEPTOR-LIKE PROTEIN KINASE FAMILY PROTEIN-RELATED"/>
    <property type="match status" value="1"/>
</dbReference>
<evidence type="ECO:0000256" key="8">
    <source>
        <dbReference type="ARBA" id="ARBA00023170"/>
    </source>
</evidence>
<dbReference type="AlphaFoldDB" id="A0A0S4IUK8"/>
<dbReference type="InterPro" id="IPR032675">
    <property type="entry name" value="LRR_dom_sf"/>
</dbReference>
<keyword evidence="6" id="KW-1133">Transmembrane helix</keyword>
<dbReference type="Proteomes" id="UP000051952">
    <property type="component" value="Unassembled WGS sequence"/>
</dbReference>
<evidence type="ECO:0000313" key="10">
    <source>
        <dbReference type="EMBL" id="CUF33810.1"/>
    </source>
</evidence>
<evidence type="ECO:0000256" key="7">
    <source>
        <dbReference type="ARBA" id="ARBA00023136"/>
    </source>
</evidence>
<reference evidence="11" key="1">
    <citation type="submission" date="2015-09" db="EMBL/GenBank/DDBJ databases">
        <authorList>
            <consortium name="Pathogen Informatics"/>
        </authorList>
    </citation>
    <scope>NUCLEOTIDE SEQUENCE [LARGE SCALE GENOMIC DNA]</scope>
    <source>
        <strain evidence="11">Lake Konstanz</strain>
    </source>
</reference>
<dbReference type="Gene3D" id="3.80.10.10">
    <property type="entry name" value="Ribonuclease Inhibitor"/>
    <property type="match status" value="1"/>
</dbReference>
<name>A0A0S4IUK8_BODSA</name>
<evidence type="ECO:0000256" key="4">
    <source>
        <dbReference type="ARBA" id="ARBA00022729"/>
    </source>
</evidence>
<evidence type="ECO:0000313" key="11">
    <source>
        <dbReference type="Proteomes" id="UP000051952"/>
    </source>
</evidence>
<gene>
    <name evidence="10" type="ORF">BSAL_61515</name>
</gene>
<dbReference type="SUPFAM" id="SSF52058">
    <property type="entry name" value="L domain-like"/>
    <property type="match status" value="1"/>
</dbReference>
<evidence type="ECO:0000256" key="1">
    <source>
        <dbReference type="ARBA" id="ARBA00004167"/>
    </source>
</evidence>
<keyword evidence="4" id="KW-0732">Signal</keyword>
<keyword evidence="8" id="KW-0675">Receptor</keyword>
<evidence type="ECO:0000256" key="6">
    <source>
        <dbReference type="ARBA" id="ARBA00022989"/>
    </source>
</evidence>
<keyword evidence="3" id="KW-0812">Transmembrane</keyword>
<evidence type="ECO:0000256" key="3">
    <source>
        <dbReference type="ARBA" id="ARBA00022692"/>
    </source>
</evidence>
<dbReference type="InterPro" id="IPR001611">
    <property type="entry name" value="Leu-rich_rpt"/>
</dbReference>
<evidence type="ECO:0000256" key="2">
    <source>
        <dbReference type="ARBA" id="ARBA00022614"/>
    </source>
</evidence>
<keyword evidence="7" id="KW-0472">Membrane</keyword>
<keyword evidence="2" id="KW-0433">Leucine-rich repeat</keyword>
<keyword evidence="5" id="KW-0677">Repeat</keyword>
<organism evidence="10 11">
    <name type="scientific">Bodo saltans</name>
    <name type="common">Flagellated protozoan</name>
    <dbReference type="NCBI Taxonomy" id="75058"/>
    <lineage>
        <taxon>Eukaryota</taxon>
        <taxon>Discoba</taxon>
        <taxon>Euglenozoa</taxon>
        <taxon>Kinetoplastea</taxon>
        <taxon>Metakinetoplastina</taxon>
        <taxon>Eubodonida</taxon>
        <taxon>Bodonidae</taxon>
        <taxon>Bodo</taxon>
    </lineage>
</organism>